<gene>
    <name evidence="2" type="ORF">SCABRO_03002</name>
</gene>
<accession>A0A0B0EDM9</accession>
<dbReference type="PANTHER" id="PTHR39165:SF1">
    <property type="entry name" value="DUF456 DOMAIN-CONTAINING PROTEIN"/>
    <property type="match status" value="1"/>
</dbReference>
<dbReference type="PANTHER" id="PTHR39165">
    <property type="entry name" value="IG HYPOTHETICAL 17883"/>
    <property type="match status" value="1"/>
</dbReference>
<comment type="caution">
    <text evidence="2">The sequence shown here is derived from an EMBL/GenBank/DDBJ whole genome shotgun (WGS) entry which is preliminary data.</text>
</comment>
<organism evidence="2 3">
    <name type="scientific">Candidatus Scalindua brodae</name>
    <dbReference type="NCBI Taxonomy" id="237368"/>
    <lineage>
        <taxon>Bacteria</taxon>
        <taxon>Pseudomonadati</taxon>
        <taxon>Planctomycetota</taxon>
        <taxon>Candidatus Brocadiia</taxon>
        <taxon>Candidatus Brocadiales</taxon>
        <taxon>Candidatus Scalinduaceae</taxon>
        <taxon>Candidatus Scalindua</taxon>
    </lineage>
</organism>
<keyword evidence="1" id="KW-0472">Membrane</keyword>
<dbReference type="Pfam" id="PF04306">
    <property type="entry name" value="DUF456"/>
    <property type="match status" value="1"/>
</dbReference>
<sequence length="162" mass="17245">MDAYHITVLIISLLIILSGLLGIVLPIIPSTPLIWIGVFIYAAYDRFETIGWSLLLIFAILTIVSLVLDYLGGVIGAKKYGATRWGLIGSVIGGIAGFFMGGIVGLIFGPFFGAVFFELIFGKDLRGAFKSGVGTLVGFLGGVIVKLVISVVMIGIFVIKLF</sequence>
<evidence type="ECO:0008006" key="4">
    <source>
        <dbReference type="Google" id="ProtNLM"/>
    </source>
</evidence>
<dbReference type="AlphaFoldDB" id="A0A0B0EDM9"/>
<evidence type="ECO:0000256" key="1">
    <source>
        <dbReference type="SAM" id="Phobius"/>
    </source>
</evidence>
<feature type="transmembrane region" description="Helical" evidence="1">
    <location>
        <begin position="6"/>
        <end position="28"/>
    </location>
</feature>
<reference evidence="2 3" key="1">
    <citation type="submission" date="2014-10" db="EMBL/GenBank/DDBJ databases">
        <title>Draft genome of anammox bacterium scalindua brodae, obtained using differential coverage binning of sequence data from two enrichment reactors.</title>
        <authorList>
            <person name="Speth D.R."/>
            <person name="Russ L."/>
            <person name="Kartal B."/>
            <person name="Op den Camp H.J."/>
            <person name="Dutilh B.E."/>
            <person name="Jetten M.S."/>
        </authorList>
    </citation>
    <scope>NUCLEOTIDE SEQUENCE [LARGE SCALE GENOMIC DNA]</scope>
    <source>
        <strain evidence="2">RU1</strain>
    </source>
</reference>
<dbReference type="EMBL" id="JRYO01000213">
    <property type="protein sequence ID" value="KHE91322.1"/>
    <property type="molecule type" value="Genomic_DNA"/>
</dbReference>
<dbReference type="eggNOG" id="COG2839">
    <property type="taxonomic scope" value="Bacteria"/>
</dbReference>
<evidence type="ECO:0000313" key="3">
    <source>
        <dbReference type="Proteomes" id="UP000030652"/>
    </source>
</evidence>
<feature type="transmembrane region" description="Helical" evidence="1">
    <location>
        <begin position="88"/>
        <end position="121"/>
    </location>
</feature>
<protein>
    <recommendedName>
        <fullName evidence="4">DUF456 domain-containing protein</fullName>
    </recommendedName>
</protein>
<keyword evidence="1" id="KW-0812">Transmembrane</keyword>
<feature type="transmembrane region" description="Helical" evidence="1">
    <location>
        <begin position="133"/>
        <end position="159"/>
    </location>
</feature>
<feature type="transmembrane region" description="Helical" evidence="1">
    <location>
        <begin position="49"/>
        <end position="68"/>
    </location>
</feature>
<keyword evidence="1" id="KW-1133">Transmembrane helix</keyword>
<evidence type="ECO:0000313" key="2">
    <source>
        <dbReference type="EMBL" id="KHE91322.1"/>
    </source>
</evidence>
<name>A0A0B0EDM9_9BACT</name>
<proteinExistence type="predicted"/>
<dbReference type="InterPro" id="IPR007403">
    <property type="entry name" value="DUF456"/>
</dbReference>
<dbReference type="Proteomes" id="UP000030652">
    <property type="component" value="Unassembled WGS sequence"/>
</dbReference>